<dbReference type="Gene3D" id="2.30.30.240">
    <property type="entry name" value="PRC-barrel domain"/>
    <property type="match status" value="1"/>
</dbReference>
<dbReference type="Pfam" id="PF05239">
    <property type="entry name" value="PRC"/>
    <property type="match status" value="1"/>
</dbReference>
<dbReference type="EMBL" id="VIWV01000001">
    <property type="protein sequence ID" value="TWF89511.1"/>
    <property type="molecule type" value="Genomic_DNA"/>
</dbReference>
<dbReference type="AlphaFoldDB" id="A0A561TQX6"/>
<reference evidence="2 3" key="1">
    <citation type="submission" date="2019-06" db="EMBL/GenBank/DDBJ databases">
        <title>Sequencing the genomes of 1000 actinobacteria strains.</title>
        <authorList>
            <person name="Klenk H.-P."/>
        </authorList>
    </citation>
    <scope>NUCLEOTIDE SEQUENCE [LARGE SCALE GENOMIC DNA]</scope>
    <source>
        <strain evidence="2 3">DSM 41695</strain>
    </source>
</reference>
<dbReference type="Proteomes" id="UP000316603">
    <property type="component" value="Unassembled WGS sequence"/>
</dbReference>
<organism evidence="2 3">
    <name type="scientific">Streptomyces capillispiralis</name>
    <dbReference type="NCBI Taxonomy" id="68182"/>
    <lineage>
        <taxon>Bacteria</taxon>
        <taxon>Bacillati</taxon>
        <taxon>Actinomycetota</taxon>
        <taxon>Actinomycetes</taxon>
        <taxon>Kitasatosporales</taxon>
        <taxon>Streptomycetaceae</taxon>
        <taxon>Streptomyces</taxon>
    </lineage>
</organism>
<dbReference type="InterPro" id="IPR027275">
    <property type="entry name" value="PRC-brl_dom"/>
</dbReference>
<dbReference type="OrthoDB" id="4198549at2"/>
<gene>
    <name evidence="2" type="ORF">FHX78_116554</name>
</gene>
<protein>
    <submittedName>
        <fullName evidence="2">Sporulation protein YlmC with PRC-barrel domain</fullName>
    </submittedName>
</protein>
<evidence type="ECO:0000313" key="2">
    <source>
        <dbReference type="EMBL" id="TWF89511.1"/>
    </source>
</evidence>
<feature type="domain" description="PRC-barrel" evidence="1">
    <location>
        <begin position="3"/>
        <end position="69"/>
    </location>
</feature>
<evidence type="ECO:0000313" key="3">
    <source>
        <dbReference type="Proteomes" id="UP000316603"/>
    </source>
</evidence>
<evidence type="ECO:0000259" key="1">
    <source>
        <dbReference type="Pfam" id="PF05239"/>
    </source>
</evidence>
<comment type="caution">
    <text evidence="2">The sequence shown here is derived from an EMBL/GenBank/DDBJ whole genome shotgun (WGS) entry which is preliminary data.</text>
</comment>
<keyword evidence="3" id="KW-1185">Reference proteome</keyword>
<dbReference type="RefSeq" id="WP_145872274.1">
    <property type="nucleotide sequence ID" value="NZ_BNCE01000010.1"/>
</dbReference>
<dbReference type="InterPro" id="IPR011033">
    <property type="entry name" value="PRC_barrel-like_sf"/>
</dbReference>
<sequence>MLFSRVRGLPVLTPGDAERLGVVRALTVDAAHGRVTHVRIGRGRLRREAVVAWGALRAVGPDMLIVRPSGGPAGAPPHRDLLGSRVLTECGEERGTVLDAAFDPLTARIGTVLTTSGELPAGRLLGLGDHALVIRTGHAHHRV</sequence>
<dbReference type="SUPFAM" id="SSF50346">
    <property type="entry name" value="PRC-barrel domain"/>
    <property type="match status" value="1"/>
</dbReference>
<proteinExistence type="predicted"/>
<name>A0A561TQX6_9ACTN</name>
<accession>A0A561TQX6</accession>